<dbReference type="InParanoid" id="A8NLF1"/>
<evidence type="ECO:0000256" key="1">
    <source>
        <dbReference type="SAM" id="MobiDB-lite"/>
    </source>
</evidence>
<keyword evidence="3" id="KW-1185">Reference proteome</keyword>
<feature type="region of interest" description="Disordered" evidence="1">
    <location>
        <begin position="328"/>
        <end position="350"/>
    </location>
</feature>
<organism evidence="2 3">
    <name type="scientific">Coprinopsis cinerea (strain Okayama-7 / 130 / ATCC MYA-4618 / FGSC 9003)</name>
    <name type="common">Inky cap fungus</name>
    <name type="synonym">Hormographiella aspergillata</name>
    <dbReference type="NCBI Taxonomy" id="240176"/>
    <lineage>
        <taxon>Eukaryota</taxon>
        <taxon>Fungi</taxon>
        <taxon>Dikarya</taxon>
        <taxon>Basidiomycota</taxon>
        <taxon>Agaricomycotina</taxon>
        <taxon>Agaricomycetes</taxon>
        <taxon>Agaricomycetidae</taxon>
        <taxon>Agaricales</taxon>
        <taxon>Agaricineae</taxon>
        <taxon>Psathyrellaceae</taxon>
        <taxon>Coprinopsis</taxon>
    </lineage>
</organism>
<dbReference type="HOGENOM" id="CLU_785304_0_0_1"/>
<dbReference type="KEGG" id="cci:CC1G_05807"/>
<evidence type="ECO:0000313" key="3">
    <source>
        <dbReference type="Proteomes" id="UP000001861"/>
    </source>
</evidence>
<evidence type="ECO:0000313" key="2">
    <source>
        <dbReference type="EMBL" id="EAU87118.2"/>
    </source>
</evidence>
<dbReference type="AlphaFoldDB" id="A8NLF1"/>
<dbReference type="OrthoDB" id="3063017at2759"/>
<dbReference type="GeneID" id="6011187"/>
<proteinExistence type="predicted"/>
<dbReference type="EMBL" id="AACS02000012">
    <property type="protein sequence ID" value="EAU87118.2"/>
    <property type="molecule type" value="Genomic_DNA"/>
</dbReference>
<feature type="region of interest" description="Disordered" evidence="1">
    <location>
        <begin position="185"/>
        <end position="204"/>
    </location>
</feature>
<reference evidence="2 3" key="1">
    <citation type="journal article" date="2010" name="Proc. Natl. Acad. Sci. U.S.A.">
        <title>Insights into evolution of multicellular fungi from the assembled chromosomes of the mushroom Coprinopsis cinerea (Coprinus cinereus).</title>
        <authorList>
            <person name="Stajich J.E."/>
            <person name="Wilke S.K."/>
            <person name="Ahren D."/>
            <person name="Au C.H."/>
            <person name="Birren B.W."/>
            <person name="Borodovsky M."/>
            <person name="Burns C."/>
            <person name="Canback B."/>
            <person name="Casselton L.A."/>
            <person name="Cheng C.K."/>
            <person name="Deng J."/>
            <person name="Dietrich F.S."/>
            <person name="Fargo D.C."/>
            <person name="Farman M.L."/>
            <person name="Gathman A.C."/>
            <person name="Goldberg J."/>
            <person name="Guigo R."/>
            <person name="Hoegger P.J."/>
            <person name="Hooker J.B."/>
            <person name="Huggins A."/>
            <person name="James T.Y."/>
            <person name="Kamada T."/>
            <person name="Kilaru S."/>
            <person name="Kodira C."/>
            <person name="Kues U."/>
            <person name="Kupfer D."/>
            <person name="Kwan H.S."/>
            <person name="Lomsadze A."/>
            <person name="Li W."/>
            <person name="Lilly W.W."/>
            <person name="Ma L.J."/>
            <person name="Mackey A.J."/>
            <person name="Manning G."/>
            <person name="Martin F."/>
            <person name="Muraguchi H."/>
            <person name="Natvig D.O."/>
            <person name="Palmerini H."/>
            <person name="Ramesh M.A."/>
            <person name="Rehmeyer C.J."/>
            <person name="Roe B.A."/>
            <person name="Shenoy N."/>
            <person name="Stanke M."/>
            <person name="Ter-Hovhannisyan V."/>
            <person name="Tunlid A."/>
            <person name="Velagapudi R."/>
            <person name="Vision T.J."/>
            <person name="Zeng Q."/>
            <person name="Zolan M.E."/>
            <person name="Pukkila P.J."/>
        </authorList>
    </citation>
    <scope>NUCLEOTIDE SEQUENCE [LARGE SCALE GENOMIC DNA]</scope>
    <source>
        <strain evidence="3">Okayama-7 / 130 / ATCC MYA-4618 / FGSC 9003</strain>
    </source>
</reference>
<name>A8NLF1_COPC7</name>
<accession>A8NLF1</accession>
<dbReference type="Proteomes" id="UP000001861">
    <property type="component" value="Unassembled WGS sequence"/>
</dbReference>
<sequence>MSPFIPAPPVIPISVIVHENPTQAPITLTEPHPLYNLFYTLAATLIFTASVLRELTLVSFDNDDEGDDWDLVDRRSREIREYLMLHFPVIKFVGDVHSDINKNPDGDETPFQSEILQDRRQIRHTIFVDVALYIALNRALTGGNSESPPYDDPSYRPLLTFFLHVCLLHELGHIIRSVFASKPSPSKDDLHDAPSQKQKQVRKGQVGFDVERGVLGGRVVLGYATNPPPVRQWENVKVVGFRKLDGQTHYLSCAQHEHRLWTFFKRAEIDRISDRLETLPTENTVTNFPLHVVPRSCSADCTSTSASGDHARGVCGTRVEAENESIVVDPVEPPTPSPGISPTSSTPELPSWASKCIVSTSGRKILVYDRTKFSDVIYD</sequence>
<dbReference type="eggNOG" id="ENOG502QX97">
    <property type="taxonomic scope" value="Eukaryota"/>
</dbReference>
<dbReference type="RefSeq" id="XP_001834670.2">
    <property type="nucleotide sequence ID" value="XM_001834618.2"/>
</dbReference>
<feature type="compositionally biased region" description="Basic and acidic residues" evidence="1">
    <location>
        <begin position="185"/>
        <end position="194"/>
    </location>
</feature>
<gene>
    <name evidence="2" type="ORF">CC1G_05807</name>
</gene>
<dbReference type="VEuPathDB" id="FungiDB:CC1G_05807"/>
<protein>
    <submittedName>
        <fullName evidence="2">Uncharacterized protein</fullName>
    </submittedName>
</protein>
<comment type="caution">
    <text evidence="2">The sequence shown here is derived from an EMBL/GenBank/DDBJ whole genome shotgun (WGS) entry which is preliminary data.</text>
</comment>
<dbReference type="OMA" id="MHELVFT"/>